<proteinExistence type="predicted"/>
<evidence type="ECO:0000313" key="3">
    <source>
        <dbReference type="Proteomes" id="UP001218218"/>
    </source>
</evidence>
<reference evidence="2" key="1">
    <citation type="submission" date="2023-03" db="EMBL/GenBank/DDBJ databases">
        <title>Massive genome expansion in bonnet fungi (Mycena s.s.) driven by repeated elements and novel gene families across ecological guilds.</title>
        <authorList>
            <consortium name="Lawrence Berkeley National Laboratory"/>
            <person name="Harder C.B."/>
            <person name="Miyauchi S."/>
            <person name="Viragh M."/>
            <person name="Kuo A."/>
            <person name="Thoen E."/>
            <person name="Andreopoulos B."/>
            <person name="Lu D."/>
            <person name="Skrede I."/>
            <person name="Drula E."/>
            <person name="Henrissat B."/>
            <person name="Morin E."/>
            <person name="Kohler A."/>
            <person name="Barry K."/>
            <person name="LaButti K."/>
            <person name="Morin E."/>
            <person name="Salamov A."/>
            <person name="Lipzen A."/>
            <person name="Mereny Z."/>
            <person name="Hegedus B."/>
            <person name="Baldrian P."/>
            <person name="Stursova M."/>
            <person name="Weitz H."/>
            <person name="Taylor A."/>
            <person name="Grigoriev I.V."/>
            <person name="Nagy L.G."/>
            <person name="Martin F."/>
            <person name="Kauserud H."/>
        </authorList>
    </citation>
    <scope>NUCLEOTIDE SEQUENCE</scope>
    <source>
        <strain evidence="2">CBHHK002</strain>
    </source>
</reference>
<feature type="compositionally biased region" description="Polar residues" evidence="1">
    <location>
        <begin position="213"/>
        <end position="226"/>
    </location>
</feature>
<accession>A0AAD7E8J1</accession>
<dbReference type="Proteomes" id="UP001218218">
    <property type="component" value="Unassembled WGS sequence"/>
</dbReference>
<dbReference type="AlphaFoldDB" id="A0AAD7E8J1"/>
<dbReference type="EMBL" id="JARIHO010000110">
    <property type="protein sequence ID" value="KAJ7302890.1"/>
    <property type="molecule type" value="Genomic_DNA"/>
</dbReference>
<keyword evidence="3" id="KW-1185">Reference proteome</keyword>
<evidence type="ECO:0000313" key="2">
    <source>
        <dbReference type="EMBL" id="KAJ7302890.1"/>
    </source>
</evidence>
<feature type="region of interest" description="Disordered" evidence="1">
    <location>
        <begin position="207"/>
        <end position="247"/>
    </location>
</feature>
<organism evidence="2 3">
    <name type="scientific">Mycena albidolilacea</name>
    <dbReference type="NCBI Taxonomy" id="1033008"/>
    <lineage>
        <taxon>Eukaryota</taxon>
        <taxon>Fungi</taxon>
        <taxon>Dikarya</taxon>
        <taxon>Basidiomycota</taxon>
        <taxon>Agaricomycotina</taxon>
        <taxon>Agaricomycetes</taxon>
        <taxon>Agaricomycetidae</taxon>
        <taxon>Agaricales</taxon>
        <taxon>Marasmiineae</taxon>
        <taxon>Mycenaceae</taxon>
        <taxon>Mycena</taxon>
    </lineage>
</organism>
<sequence length="247" mass="26762">MSSFNILGFFQLKGGRRVTHQKPHTNFPTHHAHYNTNVWCTNSNIAADLRIYIASTTPLLPDGTVVFAVCTAQSTITGNPPHTFLNLDALTFVIIPGDPNSDSYDAHLPDERTSMVYGLGRVTGSPQTLDDGHSSRVVTVAVSDYVRDETRASTLQCVFDMSTARWTRVPIPHTNSGMQFYGICRDFTPAGVFRVKILSVALNVAANSSAPSDETQQPPGESTSAPVTPAKRRKFSPSPPSSVATDP</sequence>
<gene>
    <name evidence="2" type="ORF">DFH08DRAFT_613184</name>
</gene>
<comment type="caution">
    <text evidence="2">The sequence shown here is derived from an EMBL/GenBank/DDBJ whole genome shotgun (WGS) entry which is preliminary data.</text>
</comment>
<evidence type="ECO:0000256" key="1">
    <source>
        <dbReference type="SAM" id="MobiDB-lite"/>
    </source>
</evidence>
<protein>
    <submittedName>
        <fullName evidence="2">Uncharacterized protein</fullName>
    </submittedName>
</protein>
<feature type="non-terminal residue" evidence="2">
    <location>
        <position position="1"/>
    </location>
</feature>
<name>A0AAD7E8J1_9AGAR</name>